<evidence type="ECO:0000256" key="1">
    <source>
        <dbReference type="ARBA" id="ARBA00004196"/>
    </source>
</evidence>
<keyword evidence="3 7" id="KW-0479">Metal-binding</keyword>
<comment type="subcellular location">
    <subcellularLocation>
        <location evidence="1">Cell envelope</location>
    </subcellularLocation>
</comment>
<dbReference type="SUPFAM" id="SSF46626">
    <property type="entry name" value="Cytochrome c"/>
    <property type="match status" value="2"/>
</dbReference>
<keyword evidence="4" id="KW-0732">Signal</keyword>
<evidence type="ECO:0000313" key="11">
    <source>
        <dbReference type="Proteomes" id="UP001224325"/>
    </source>
</evidence>
<evidence type="ECO:0000259" key="9">
    <source>
        <dbReference type="PROSITE" id="PS51007"/>
    </source>
</evidence>
<dbReference type="GO" id="GO:0046872">
    <property type="term" value="F:metal ion binding"/>
    <property type="evidence" value="ECO:0007669"/>
    <property type="project" value="UniProtKB-KW"/>
</dbReference>
<dbReference type="GO" id="GO:0030313">
    <property type="term" value="C:cell envelope"/>
    <property type="evidence" value="ECO:0007669"/>
    <property type="project" value="UniProtKB-SubCell"/>
</dbReference>
<name>A0AAU7EE47_9FLAO</name>
<dbReference type="Gene3D" id="1.20.1420.20">
    <property type="entry name" value="M75 peptidase, HXXE motif"/>
    <property type="match status" value="1"/>
</dbReference>
<protein>
    <submittedName>
        <fullName evidence="10">Cytochrome c peroxidase</fullName>
        <ecNumber evidence="10">1.11.1.5</ecNumber>
    </submittedName>
</protein>
<feature type="coiled-coil region" evidence="8">
    <location>
        <begin position="43"/>
        <end position="87"/>
    </location>
</feature>
<keyword evidence="5 10" id="KW-0560">Oxidoreductase</keyword>
<dbReference type="RefSeq" id="WP_308990885.1">
    <property type="nucleotide sequence ID" value="NZ_CP155618.1"/>
</dbReference>
<dbReference type="KEGG" id="mlil:QLS71_012355"/>
<dbReference type="Gene3D" id="1.10.760.10">
    <property type="entry name" value="Cytochrome c-like domain"/>
    <property type="match status" value="2"/>
</dbReference>
<gene>
    <name evidence="10" type="ORF">QLS71_012355</name>
</gene>
<keyword evidence="6 7" id="KW-0408">Iron</keyword>
<proteinExistence type="predicted"/>
<dbReference type="GO" id="GO:0009055">
    <property type="term" value="F:electron transfer activity"/>
    <property type="evidence" value="ECO:0007669"/>
    <property type="project" value="InterPro"/>
</dbReference>
<accession>A0AAU7EE47</accession>
<evidence type="ECO:0000256" key="2">
    <source>
        <dbReference type="ARBA" id="ARBA00022617"/>
    </source>
</evidence>
<evidence type="ECO:0000256" key="8">
    <source>
        <dbReference type="SAM" id="Coils"/>
    </source>
</evidence>
<evidence type="ECO:0000313" key="10">
    <source>
        <dbReference type="EMBL" id="XBL13116.1"/>
    </source>
</evidence>
<keyword evidence="11" id="KW-1185">Reference proteome</keyword>
<dbReference type="InterPro" id="IPR004852">
    <property type="entry name" value="Di-haem_cyt_c_peroxidsae"/>
</dbReference>
<organism evidence="10 11">
    <name type="scientific">Mariniflexile litorale</name>
    <dbReference type="NCBI Taxonomy" id="3045158"/>
    <lineage>
        <taxon>Bacteria</taxon>
        <taxon>Pseudomonadati</taxon>
        <taxon>Bacteroidota</taxon>
        <taxon>Flavobacteriia</taxon>
        <taxon>Flavobacteriales</taxon>
        <taxon>Flavobacteriaceae</taxon>
        <taxon>Mariniflexile</taxon>
    </lineage>
</organism>
<dbReference type="AlphaFoldDB" id="A0AAU7EE47"/>
<dbReference type="Pfam" id="PF03150">
    <property type="entry name" value="CCP_MauG"/>
    <property type="match status" value="1"/>
</dbReference>
<feature type="domain" description="Cytochrome c" evidence="9">
    <location>
        <begin position="509"/>
        <end position="655"/>
    </location>
</feature>
<dbReference type="EC" id="1.11.1.5" evidence="10"/>
<dbReference type="InterPro" id="IPR036909">
    <property type="entry name" value="Cyt_c-like_dom_sf"/>
</dbReference>
<evidence type="ECO:0000256" key="7">
    <source>
        <dbReference type="PROSITE-ProRule" id="PRU00433"/>
    </source>
</evidence>
<keyword evidence="8" id="KW-0175">Coiled coil</keyword>
<evidence type="ECO:0000256" key="6">
    <source>
        <dbReference type="ARBA" id="ARBA00023004"/>
    </source>
</evidence>
<sequence length="663" mass="75444">MKFLVKIFKKPLHFLMILGLFGFGFINQDNNTYISNDYNDYYKIFIESELKKLEQQIDILNTVVIDLESSQNSIKEVQEQCLNTRKAFKRIEGVLTYYFPEHINAYINGAPLDHVSPLSTSADFENGNYYLGSIENYKNSLPLDMLEAGHYSGEEFSILAPVGLQRIDELLFSEEAFNSKSELLKLTAKLKVSFEILQKTLILRKYYFNFEIIELSRLDLIRILSRGITGFDTPGSLNGIEEASASLYGLEEILKPLIHASSIHKVSLEKTFKDTQKFLKRHQDFDTLDRLVFIKSYLNPLYKELLLLQQELEIPTSAEKYNETPSWNALSDNIFADDFLNPYYYSQLKKKEDSPELRQLGERLFFDKNLSKNNTISCATCHDPNRAYSDGEKTSKSIVVGTRLSRNSPTLINSVFSDRYFYDLRAFDLEDQAEHVIDNHLEFNTSIIEVVKKLNIDKAYQNQFKDIYNSESINRYQFSSALASYIISLRSFNSDFDKYIRGESTILSSSAKRGFNLFMGKANCATCHFAPTFSGLVPPLFQENESEVLGVLQSPGSYTVDSDSGRIKNGLSKDNQHIFNKSFKTTTVRNAALTAPYFHNGAYTTLEEVLEFYNLGGAQGVGLTYEVPNQTLGSAPLNLAEEEIQDIIAFITSLNDIPKGSSN</sequence>
<evidence type="ECO:0000256" key="5">
    <source>
        <dbReference type="ARBA" id="ARBA00023002"/>
    </source>
</evidence>
<keyword evidence="2 7" id="KW-0349">Heme</keyword>
<dbReference type="Proteomes" id="UP001224325">
    <property type="component" value="Chromosome"/>
</dbReference>
<dbReference type="InterPro" id="IPR038352">
    <property type="entry name" value="Imelysin_sf"/>
</dbReference>
<dbReference type="EMBL" id="CP155618">
    <property type="protein sequence ID" value="XBL13116.1"/>
    <property type="molecule type" value="Genomic_DNA"/>
</dbReference>
<dbReference type="PANTHER" id="PTHR30600:SF10">
    <property type="entry name" value="BLL6722 PROTEIN"/>
    <property type="match status" value="1"/>
</dbReference>
<dbReference type="InterPro" id="IPR009056">
    <property type="entry name" value="Cyt_c-like_dom"/>
</dbReference>
<dbReference type="GO" id="GO:0020037">
    <property type="term" value="F:heme binding"/>
    <property type="evidence" value="ECO:0007669"/>
    <property type="project" value="InterPro"/>
</dbReference>
<dbReference type="InterPro" id="IPR051395">
    <property type="entry name" value="Cytochrome_c_Peroxidase/MauG"/>
</dbReference>
<reference evidence="10" key="1">
    <citation type="submission" date="2024-04" db="EMBL/GenBank/DDBJ databases">
        <title>Mariniflexile litorale, isolated from the shallow sediments of the Sea of Japan.</title>
        <authorList>
            <person name="Romanenko L."/>
            <person name="Isaeva M."/>
        </authorList>
    </citation>
    <scope>NUCLEOTIDE SEQUENCE [LARGE SCALE GENOMIC DNA]</scope>
    <source>
        <strain evidence="10">KMM 9835</strain>
    </source>
</reference>
<dbReference type="PANTHER" id="PTHR30600">
    <property type="entry name" value="CYTOCHROME C PEROXIDASE-RELATED"/>
    <property type="match status" value="1"/>
</dbReference>
<evidence type="ECO:0000256" key="3">
    <source>
        <dbReference type="ARBA" id="ARBA00022723"/>
    </source>
</evidence>
<dbReference type="GO" id="GO:0004130">
    <property type="term" value="F:cytochrome-c peroxidase activity"/>
    <property type="evidence" value="ECO:0007669"/>
    <property type="project" value="UniProtKB-EC"/>
</dbReference>
<evidence type="ECO:0000256" key="4">
    <source>
        <dbReference type="ARBA" id="ARBA00022729"/>
    </source>
</evidence>
<keyword evidence="10" id="KW-0575">Peroxidase</keyword>
<dbReference type="PROSITE" id="PS51007">
    <property type="entry name" value="CYTC"/>
    <property type="match status" value="1"/>
</dbReference>